<name>A0AAU9EW84_9FIRM</name>
<dbReference type="InterPro" id="IPR025505">
    <property type="entry name" value="FHIPEP_CS"/>
</dbReference>
<feature type="transmembrane region" description="Helical" evidence="7">
    <location>
        <begin position="188"/>
        <end position="209"/>
    </location>
</feature>
<keyword evidence="7" id="KW-0813">Transport</keyword>
<dbReference type="PRINTS" id="PR00949">
    <property type="entry name" value="TYPE3IMAPROT"/>
</dbReference>
<dbReference type="Gene3D" id="1.10.8.540">
    <property type="entry name" value="FHIPEP family, domain 3"/>
    <property type="match status" value="1"/>
</dbReference>
<protein>
    <recommendedName>
        <fullName evidence="7">Flagellar biosynthesis protein FlhA</fullName>
    </recommendedName>
</protein>
<dbReference type="Gene3D" id="3.40.30.60">
    <property type="entry name" value="FHIPEP family, domain 1"/>
    <property type="match status" value="1"/>
</dbReference>
<dbReference type="InterPro" id="IPR001712">
    <property type="entry name" value="T3SS_FHIPEP"/>
</dbReference>
<keyword evidence="4 7" id="KW-0812">Transmembrane</keyword>
<dbReference type="PROSITE" id="PS00994">
    <property type="entry name" value="FHIPEP"/>
    <property type="match status" value="1"/>
</dbReference>
<dbReference type="Proteomes" id="UP001321786">
    <property type="component" value="Chromosome"/>
</dbReference>
<dbReference type="InterPro" id="IPR006301">
    <property type="entry name" value="FlhA"/>
</dbReference>
<dbReference type="InterPro" id="IPR042196">
    <property type="entry name" value="FHIPEP_4"/>
</dbReference>
<dbReference type="PANTHER" id="PTHR30161">
    <property type="entry name" value="FLAGELLAR EXPORT PROTEIN, MEMBRANE FLHA SUBUNIT-RELATED"/>
    <property type="match status" value="1"/>
</dbReference>
<feature type="transmembrane region" description="Helical" evidence="7">
    <location>
        <begin position="55"/>
        <end position="72"/>
    </location>
</feature>
<keyword evidence="8" id="KW-0966">Cell projection</keyword>
<keyword evidence="6 7" id="KW-0472">Membrane</keyword>
<keyword evidence="7" id="KW-1006">Bacterial flagellum protein export</keyword>
<dbReference type="RefSeq" id="WP_338534998.1">
    <property type="nucleotide sequence ID" value="NZ_AP028654.1"/>
</dbReference>
<dbReference type="PIRSF" id="PIRSF005419">
    <property type="entry name" value="FlhA"/>
    <property type="match status" value="1"/>
</dbReference>
<feature type="transmembrane region" description="Helical" evidence="7">
    <location>
        <begin position="271"/>
        <end position="304"/>
    </location>
</feature>
<evidence type="ECO:0000313" key="8">
    <source>
        <dbReference type="EMBL" id="BEP29360.1"/>
    </source>
</evidence>
<dbReference type="GO" id="GO:0009306">
    <property type="term" value="P:protein secretion"/>
    <property type="evidence" value="ECO:0007669"/>
    <property type="project" value="InterPro"/>
</dbReference>
<gene>
    <name evidence="7 8" type="primary">flhA</name>
    <name evidence="8" type="ORF">HLPR_16910</name>
</gene>
<keyword evidence="8" id="KW-0282">Flagellum</keyword>
<evidence type="ECO:0000256" key="5">
    <source>
        <dbReference type="ARBA" id="ARBA00022989"/>
    </source>
</evidence>
<dbReference type="GO" id="GO:0005886">
    <property type="term" value="C:plasma membrane"/>
    <property type="evidence" value="ECO:0007669"/>
    <property type="project" value="UniProtKB-SubCell"/>
</dbReference>
<evidence type="ECO:0000313" key="9">
    <source>
        <dbReference type="Proteomes" id="UP001321786"/>
    </source>
</evidence>
<comment type="caution">
    <text evidence="7">Lacks conserved residue(s) required for the propagation of feature annotation.</text>
</comment>
<reference evidence="8 9" key="1">
    <citation type="submission" date="2023-08" db="EMBL/GenBank/DDBJ databases">
        <title>Helicovermis profunda gen. nov., sp. nov., a novel mesophilic, fermentative bacterium within the Bacillota from a deep-sea hydrothermal vent chimney.</title>
        <authorList>
            <person name="Miyazaki U."/>
            <person name="Mizutani D."/>
            <person name="Hashimoto Y."/>
            <person name="Tame A."/>
            <person name="Sawayama S."/>
            <person name="Miyazaki J."/>
            <person name="Takai K."/>
            <person name="Nakagawa S."/>
        </authorList>
    </citation>
    <scope>NUCLEOTIDE SEQUENCE [LARGE SCALE GENOMIC DNA]</scope>
    <source>
        <strain evidence="8 9">S502</strain>
    </source>
</reference>
<dbReference type="NCBIfam" id="TIGR01398">
    <property type="entry name" value="FlhA"/>
    <property type="match status" value="1"/>
</dbReference>
<evidence type="ECO:0000256" key="3">
    <source>
        <dbReference type="ARBA" id="ARBA00022475"/>
    </source>
</evidence>
<feature type="transmembrane region" description="Helical" evidence="7">
    <location>
        <begin position="30"/>
        <end position="49"/>
    </location>
</feature>
<proteinExistence type="inferred from homology"/>
<evidence type="ECO:0000256" key="2">
    <source>
        <dbReference type="ARBA" id="ARBA00008835"/>
    </source>
</evidence>
<keyword evidence="8" id="KW-0969">Cilium</keyword>
<keyword evidence="9" id="KW-1185">Reference proteome</keyword>
<keyword evidence="7" id="KW-1005">Bacterial flagellum biogenesis</keyword>
<dbReference type="PANTHER" id="PTHR30161:SF1">
    <property type="entry name" value="FLAGELLAR BIOSYNTHESIS PROTEIN FLHA-RELATED"/>
    <property type="match status" value="1"/>
</dbReference>
<dbReference type="Gene3D" id="3.40.50.12790">
    <property type="entry name" value="FHIPEP family, domain 4"/>
    <property type="match status" value="1"/>
</dbReference>
<dbReference type="Pfam" id="PF00771">
    <property type="entry name" value="FHIPEP"/>
    <property type="match status" value="1"/>
</dbReference>
<organism evidence="8 9">
    <name type="scientific">Helicovermis profundi</name>
    <dbReference type="NCBI Taxonomy" id="3065157"/>
    <lineage>
        <taxon>Bacteria</taxon>
        <taxon>Bacillati</taxon>
        <taxon>Bacillota</taxon>
        <taxon>Clostridia</taxon>
        <taxon>Helicovermis</taxon>
    </lineage>
</organism>
<accession>A0AAU9EW84</accession>
<comment type="function">
    <text evidence="7">Required for formation of the rod structure of the flagellar apparatus. Together with FliI and FliH, may constitute the export apparatus of flagellin.</text>
</comment>
<feature type="transmembrane region" description="Helical" evidence="7">
    <location>
        <begin position="6"/>
        <end position="23"/>
    </location>
</feature>
<evidence type="ECO:0000256" key="4">
    <source>
        <dbReference type="ARBA" id="ARBA00022692"/>
    </source>
</evidence>
<keyword evidence="7" id="KW-0653">Protein transport</keyword>
<dbReference type="AlphaFoldDB" id="A0AAU9EW84"/>
<keyword evidence="3 7" id="KW-1003">Cell membrane</keyword>
<dbReference type="GO" id="GO:0044780">
    <property type="term" value="P:bacterial-type flagellum assembly"/>
    <property type="evidence" value="ECO:0007669"/>
    <property type="project" value="InterPro"/>
</dbReference>
<comment type="similarity">
    <text evidence="2 7">Belongs to the FHIPEP (flagella/HR/invasion proteins export pore) family.</text>
</comment>
<dbReference type="EMBL" id="AP028654">
    <property type="protein sequence ID" value="BEP29360.1"/>
    <property type="molecule type" value="Genomic_DNA"/>
</dbReference>
<dbReference type="InterPro" id="IPR042194">
    <property type="entry name" value="FHIPEP_1"/>
</dbReference>
<evidence type="ECO:0000256" key="1">
    <source>
        <dbReference type="ARBA" id="ARBA00004651"/>
    </source>
</evidence>
<dbReference type="InterPro" id="IPR042193">
    <property type="entry name" value="FHIPEP_3"/>
</dbReference>
<evidence type="ECO:0000256" key="7">
    <source>
        <dbReference type="RuleBase" id="RU364093"/>
    </source>
</evidence>
<comment type="subcellular location">
    <subcellularLocation>
        <location evidence="1 7">Cell membrane</location>
        <topology evidence="1 7">Multi-pass membrane protein</topology>
    </subcellularLocation>
</comment>
<dbReference type="KEGG" id="hprf:HLPR_16910"/>
<feature type="transmembrane region" description="Helical" evidence="7">
    <location>
        <begin position="93"/>
        <end position="119"/>
    </location>
</feature>
<sequence length="674" mass="74481">MKFGDIIVALLVVTIILLIIIPVPLAMLDFFLSINIALALLILLLAMFNTEALEFSVFPSMLLITTLFRLALNISTTRYILSKGQAGQIINAFGNFVVGGNAIVGFIIFIIIVLIQFLVITKGSERVSEVAARFTLDAMPGKQMAIDADLNSGLISESDAKERRVKIQREADFYGSMDGASKFVKGDAIAGIIITIINILAGFAIGILVNKLAFTEAISKYTLLTVGDGLVSQIPALMISTATGIVVTRAASDNNLGDDVISQLFRQSKVMFILGGVLFMLGTFTPLPIVPFDMLAVVFVYLGFAFSGESTKEEQEEEEVQDESEDLRKPENIIPLLQVDPIELEFGYGIIPLVDPNQGGDLFDRLVMIRRQIALEFGIVVPMIRLRDNIQLESNEYIIKIKGNELASGTIMFDHFMAMNPGSVDGEVDGIDTVEPAFGLQAKWITSEEREKAEIFGYTVVDPSSIISTHLTEIVKKYSYELIGRKEVKNLIDNVKENNSVLVDELIPGLMSIGDIQKVLANLLREGISIRDFVTILETLADYATTTKDVNILTEYVRQSLSRLLSNMYMPSKRAKVVTIEQELENRFMESIEQSDTGSYLSIDPVTSQTFLNNLAIEIQKIMSLGEQPIIITAPIVRFYIKKLTEQYIPDLIVLSYNEIESDVDIQSVGMVGV</sequence>
<evidence type="ECO:0000256" key="6">
    <source>
        <dbReference type="ARBA" id="ARBA00023136"/>
    </source>
</evidence>
<keyword evidence="5 7" id="KW-1133">Transmembrane helix</keyword>